<evidence type="ECO:0000259" key="4">
    <source>
        <dbReference type="SMART" id="SM00062"/>
    </source>
</evidence>
<dbReference type="SUPFAM" id="SSF53850">
    <property type="entry name" value="Periplasmic binding protein-like II"/>
    <property type="match status" value="1"/>
</dbReference>
<comment type="caution">
    <text evidence="5">The sequence shown here is derived from an EMBL/GenBank/DDBJ whole genome shotgun (WGS) entry which is preliminary data.</text>
</comment>
<dbReference type="PROSITE" id="PS51318">
    <property type="entry name" value="TAT"/>
    <property type="match status" value="1"/>
</dbReference>
<evidence type="ECO:0000313" key="5">
    <source>
        <dbReference type="EMBL" id="RTQ32365.1"/>
    </source>
</evidence>
<dbReference type="Proteomes" id="UP000267418">
    <property type="component" value="Unassembled WGS sequence"/>
</dbReference>
<reference evidence="5 6" key="1">
    <citation type="submission" date="2018-12" db="EMBL/GenBank/DDBJ databases">
        <title>The genome of Variovorax gossypii DSM 100435.</title>
        <authorList>
            <person name="Gao J."/>
            <person name="Sun J."/>
        </authorList>
    </citation>
    <scope>NUCLEOTIDE SEQUENCE [LARGE SCALE GENOMIC DNA]</scope>
    <source>
        <strain evidence="5 6">DSM 100435</strain>
    </source>
</reference>
<proteinExistence type="inferred from homology"/>
<dbReference type="PANTHER" id="PTHR30024">
    <property type="entry name" value="ALIPHATIC SULFONATES-BINDING PROTEIN-RELATED"/>
    <property type="match status" value="1"/>
</dbReference>
<dbReference type="InterPro" id="IPR015168">
    <property type="entry name" value="SsuA/THI5"/>
</dbReference>
<dbReference type="SMART" id="SM00062">
    <property type="entry name" value="PBPb"/>
    <property type="match status" value="1"/>
</dbReference>
<evidence type="ECO:0000313" key="6">
    <source>
        <dbReference type="Proteomes" id="UP000267418"/>
    </source>
</evidence>
<comment type="similarity">
    <text evidence="2">Belongs to the bacterial solute-binding protein SsuA/TauA family.</text>
</comment>
<comment type="subcellular location">
    <subcellularLocation>
        <location evidence="1">Periplasm</location>
    </subcellularLocation>
</comment>
<evidence type="ECO:0000256" key="3">
    <source>
        <dbReference type="ARBA" id="ARBA00022729"/>
    </source>
</evidence>
<dbReference type="GO" id="GO:0042918">
    <property type="term" value="P:alkanesulfonate transmembrane transport"/>
    <property type="evidence" value="ECO:0007669"/>
    <property type="project" value="TreeGrafter"/>
</dbReference>
<keyword evidence="6" id="KW-1185">Reference proteome</keyword>
<dbReference type="Gene3D" id="3.40.190.10">
    <property type="entry name" value="Periplasmic binding protein-like II"/>
    <property type="match status" value="2"/>
</dbReference>
<dbReference type="InterPro" id="IPR001638">
    <property type="entry name" value="Solute-binding_3/MltF_N"/>
</dbReference>
<evidence type="ECO:0000256" key="1">
    <source>
        <dbReference type="ARBA" id="ARBA00004418"/>
    </source>
</evidence>
<protein>
    <recommendedName>
        <fullName evidence="4">Solute-binding protein family 3/N-terminal domain-containing protein</fullName>
    </recommendedName>
</protein>
<gene>
    <name evidence="5" type="ORF">EJP69_20660</name>
</gene>
<dbReference type="Pfam" id="PF09084">
    <property type="entry name" value="NMT1"/>
    <property type="match status" value="1"/>
</dbReference>
<organism evidence="5 6">
    <name type="scientific">Variovorax gossypii</name>
    <dbReference type="NCBI Taxonomy" id="1679495"/>
    <lineage>
        <taxon>Bacteria</taxon>
        <taxon>Pseudomonadati</taxon>
        <taxon>Pseudomonadota</taxon>
        <taxon>Betaproteobacteria</taxon>
        <taxon>Burkholderiales</taxon>
        <taxon>Comamonadaceae</taxon>
        <taxon>Variovorax</taxon>
    </lineage>
</organism>
<dbReference type="PANTHER" id="PTHR30024:SF47">
    <property type="entry name" value="TAURINE-BINDING PERIPLASMIC PROTEIN"/>
    <property type="match status" value="1"/>
</dbReference>
<dbReference type="InterPro" id="IPR006311">
    <property type="entry name" value="TAT_signal"/>
</dbReference>
<dbReference type="EMBL" id="RXOE01000006">
    <property type="protein sequence ID" value="RTQ32365.1"/>
    <property type="molecule type" value="Genomic_DNA"/>
</dbReference>
<dbReference type="GO" id="GO:0042597">
    <property type="term" value="C:periplasmic space"/>
    <property type="evidence" value="ECO:0007669"/>
    <property type="project" value="UniProtKB-SubCell"/>
</dbReference>
<accession>A0A3S0GTF8</accession>
<dbReference type="OrthoDB" id="9780180at2"/>
<dbReference type="AlphaFoldDB" id="A0A3S0GTF8"/>
<sequence length="373" mass="40687">MKKERAMLTRRDFGLGLGALGLAAGLPALAQAQGVRVMKVANTAAVNDPQQCFTTAGQHPRLDFYKSKGVDVEYVNMSSMTQALQSLRAGHVDFGPAVPGILLPAMAKDPSLDLVSVYKWLPRNANVIVVKPGSPIRSAADLAGKRIGVRSQGDTGIVITKIMLAELGLKDDRCEYIAIGDGAPAGAAIDNDRVDAMVAFDTAAARIELVGTKLRYVPLTPKFAQLGSGWLCVPRKLLKDDRKALVALFQGIAKSTLFSNANLDAAIDLHWATYPESRPKGRSEDEARKELAFILKDRRNSWMRRPDDPDQRMGASSVAEWKANIEMTAESSKNPKLASELGDPNRLFTNELIDDINAFDKQAVIRMAREFRL</sequence>
<evidence type="ECO:0000256" key="2">
    <source>
        <dbReference type="ARBA" id="ARBA00010742"/>
    </source>
</evidence>
<feature type="domain" description="Solute-binding protein family 3/N-terminal" evidence="4">
    <location>
        <begin position="53"/>
        <end position="266"/>
    </location>
</feature>
<keyword evidence="3" id="KW-0732">Signal</keyword>
<name>A0A3S0GTF8_9BURK</name>